<protein>
    <submittedName>
        <fullName evidence="1">Uncharacterized protein</fullName>
    </submittedName>
</protein>
<dbReference type="eggNOG" id="arCOG10483">
    <property type="taxonomic scope" value="Archaea"/>
</dbReference>
<evidence type="ECO:0000313" key="1">
    <source>
        <dbReference type="EMBL" id="ADY01995.1"/>
    </source>
</evidence>
<dbReference type="AlphaFoldDB" id="F0QV93"/>
<proteinExistence type="predicted"/>
<evidence type="ECO:0000313" key="2">
    <source>
        <dbReference type="Proteomes" id="UP000007485"/>
    </source>
</evidence>
<gene>
    <name evidence="1" type="ordered locus">VMUT_1794</name>
</gene>
<organism evidence="1 2">
    <name type="scientific">Vulcanisaeta moutnovskia (strain 768-28)</name>
    <dbReference type="NCBI Taxonomy" id="985053"/>
    <lineage>
        <taxon>Archaea</taxon>
        <taxon>Thermoproteota</taxon>
        <taxon>Thermoprotei</taxon>
        <taxon>Thermoproteales</taxon>
        <taxon>Thermoproteaceae</taxon>
        <taxon>Vulcanisaeta</taxon>
    </lineage>
</organism>
<keyword evidence="2" id="KW-1185">Reference proteome</keyword>
<dbReference type="HOGENOM" id="CLU_169425_0_0_2"/>
<sequence length="89" mass="10148">MNTVLRRAGFGGALRVLVYKCKDLDFNKYIRELNSIVANNFSVTLFVYEFEDLNSLINELNKNIFSGCDNYGVLSTIDLPASINYEKLK</sequence>
<dbReference type="EMBL" id="CP002529">
    <property type="protein sequence ID" value="ADY01995.1"/>
    <property type="molecule type" value="Genomic_DNA"/>
</dbReference>
<dbReference type="Proteomes" id="UP000007485">
    <property type="component" value="Chromosome"/>
</dbReference>
<name>F0QV93_VULM7</name>
<reference evidence="1 2" key="1">
    <citation type="journal article" date="2011" name="J. Bacteriol.">
        <title>Complete genome sequence of 'Vulcanisaeta moutnovskia' strain 768-28, a novel member of the hyperthermophilic crenarchaeal genus vulcanisaeta.</title>
        <authorList>
            <person name="Gumerov V.M."/>
            <person name="Mardanov A.V."/>
            <person name="Beletsky A.V."/>
            <person name="Prokofeva M.I."/>
            <person name="Bonch-Osmolovskaya E.A."/>
            <person name="Ravin N.V."/>
            <person name="Skryabin K.G."/>
        </authorList>
    </citation>
    <scope>NUCLEOTIDE SEQUENCE [LARGE SCALE GENOMIC DNA]</scope>
    <source>
        <strain evidence="1 2">768-28</strain>
    </source>
</reference>
<dbReference type="KEGG" id="vmo:VMUT_1794"/>
<accession>F0QV93</accession>